<organism evidence="2">
    <name type="scientific">marine metagenome</name>
    <dbReference type="NCBI Taxonomy" id="408172"/>
    <lineage>
        <taxon>unclassified sequences</taxon>
        <taxon>metagenomes</taxon>
        <taxon>ecological metagenomes</taxon>
    </lineage>
</organism>
<protein>
    <recommendedName>
        <fullName evidence="1">LicD/FKTN/FKRP nucleotidyltransferase domain-containing protein</fullName>
    </recommendedName>
</protein>
<proteinExistence type="predicted"/>
<dbReference type="AlphaFoldDB" id="A0A383BNR0"/>
<feature type="non-terminal residue" evidence="2">
    <location>
        <position position="1"/>
    </location>
</feature>
<dbReference type="InterPro" id="IPR052942">
    <property type="entry name" value="LPS_cholinephosphotransferase"/>
</dbReference>
<dbReference type="GO" id="GO:0009100">
    <property type="term" value="P:glycoprotein metabolic process"/>
    <property type="evidence" value="ECO:0007669"/>
    <property type="project" value="UniProtKB-ARBA"/>
</dbReference>
<evidence type="ECO:0000313" key="2">
    <source>
        <dbReference type="EMBL" id="SVE20975.1"/>
    </source>
</evidence>
<feature type="domain" description="LicD/FKTN/FKRP nucleotidyltransferase" evidence="1">
    <location>
        <begin position="40"/>
        <end position="65"/>
    </location>
</feature>
<sequence>CLSVFSRQQSVIEPKPMDPIAASKRLKDIKRILDQLGAVFFIASGTCLGAIREGGFIPWDDEMDMGSVIGLNGLDEETISRGIAAFEENGYYVHVDRSSRHIGVHVVKESIRADWTCHRIIGDSVFQYPGVRTPLELFTKLKEIDFIGEKFLVPNPPEEYLETKYGPNWATPKGPGFEEEVVGKIPDGDILTLRQRLGKFITLRLAPWRAGRLTVLDDNDAPVSGAEVTLVGVGRFKTNSQGSAG</sequence>
<evidence type="ECO:0000259" key="1">
    <source>
        <dbReference type="Pfam" id="PF04991"/>
    </source>
</evidence>
<feature type="non-terminal residue" evidence="2">
    <location>
        <position position="245"/>
    </location>
</feature>
<dbReference type="EMBL" id="UINC01201578">
    <property type="protein sequence ID" value="SVE20975.1"/>
    <property type="molecule type" value="Genomic_DNA"/>
</dbReference>
<dbReference type="PANTHER" id="PTHR43404">
    <property type="entry name" value="LIPOPOLYSACCHARIDE CHOLINEPHOSPHOTRANSFERASE LICD"/>
    <property type="match status" value="1"/>
</dbReference>
<reference evidence="2" key="1">
    <citation type="submission" date="2018-05" db="EMBL/GenBank/DDBJ databases">
        <authorList>
            <person name="Lanie J.A."/>
            <person name="Ng W.-L."/>
            <person name="Kazmierczak K.M."/>
            <person name="Andrzejewski T.M."/>
            <person name="Davidsen T.M."/>
            <person name="Wayne K.J."/>
            <person name="Tettelin H."/>
            <person name="Glass J.I."/>
            <person name="Rusch D."/>
            <person name="Podicherti R."/>
            <person name="Tsui H.-C.T."/>
            <person name="Winkler M.E."/>
        </authorList>
    </citation>
    <scope>NUCLEOTIDE SEQUENCE</scope>
</reference>
<gene>
    <name evidence="2" type="ORF">METZ01_LOCUS473829</name>
</gene>
<dbReference type="InterPro" id="IPR007074">
    <property type="entry name" value="LicD/FKTN/FKRP_NTP_transf"/>
</dbReference>
<dbReference type="PANTHER" id="PTHR43404:SF1">
    <property type="entry name" value="MNN4P"/>
    <property type="match status" value="1"/>
</dbReference>
<dbReference type="Pfam" id="PF04991">
    <property type="entry name" value="LicD"/>
    <property type="match status" value="1"/>
</dbReference>
<name>A0A383BNR0_9ZZZZ</name>
<accession>A0A383BNR0</accession>